<dbReference type="GO" id="GO:0006310">
    <property type="term" value="P:DNA recombination"/>
    <property type="evidence" value="ECO:0007669"/>
    <property type="project" value="UniProtKB-KW"/>
</dbReference>
<dbReference type="InterPro" id="IPR050090">
    <property type="entry name" value="Tyrosine_recombinase_XerCD"/>
</dbReference>
<dbReference type="OrthoDB" id="3343at2157"/>
<gene>
    <name evidence="3" type="ORF">CPM_1224</name>
</gene>
<dbReference type="Pfam" id="PF00589">
    <property type="entry name" value="Phage_integrase"/>
    <property type="match status" value="1"/>
</dbReference>
<organism evidence="3 4">
    <name type="scientific">Cuniculiplasma divulgatum</name>
    <dbReference type="NCBI Taxonomy" id="1673428"/>
    <lineage>
        <taxon>Archaea</taxon>
        <taxon>Methanobacteriati</taxon>
        <taxon>Thermoplasmatota</taxon>
        <taxon>Thermoplasmata</taxon>
        <taxon>Thermoplasmatales</taxon>
        <taxon>Cuniculiplasmataceae</taxon>
        <taxon>Cuniculiplasma</taxon>
    </lineage>
</organism>
<keyword evidence="4" id="KW-1185">Reference proteome</keyword>
<dbReference type="Gene3D" id="1.10.443.10">
    <property type="entry name" value="Intergrase catalytic core"/>
    <property type="match status" value="1"/>
</dbReference>
<dbReference type="GO" id="GO:0015074">
    <property type="term" value="P:DNA integration"/>
    <property type="evidence" value="ECO:0007669"/>
    <property type="project" value="InterPro"/>
</dbReference>
<sequence length="414" mass="47779">MIYKDTVEQELERNERLIGIKPISDSLKSFATDLKIQEGLTDHRIIFYLIRLRVLSKMMPDVFLNPSMEDLKSAIVNLQSKSNISPRTVEDYKQAIRKYYKWKLSDREFQKRVQWIKVRGNSVNRLKKSEEMVSVDEMHKLIENCISVRDKALFSLLYDSGCRVGEILTLRIRDLQNDQWGTVLHVSGKTGERMVRIVGDSVPYLREWVQQHPKANNPDSMVFVSTSAQAYSEPMNYPEMARALNRAKKRAGITRRIHPHLFRHTRASILASRVAEAPLESQMGWIHGSRQTRTYVHLSAKDQDMAILKAYGIKPEEDNTVRDISPKACPRCNALNPSNAVYCRKCWLPLTIEATLELKVKEEHIERELENKGLIDERVKALIENMPESERTGILTAIIQMALTQKDKKIIGNH</sequence>
<dbReference type="PANTHER" id="PTHR30349:SF87">
    <property type="entry name" value="TRANSPOSASE A"/>
    <property type="match status" value="1"/>
</dbReference>
<dbReference type="KEGG" id="cdiv:CPM_1224"/>
<proteinExistence type="predicted"/>
<dbReference type="GeneID" id="30927819"/>
<dbReference type="InterPro" id="IPR011010">
    <property type="entry name" value="DNA_brk_join_enz"/>
</dbReference>
<dbReference type="InterPro" id="IPR002104">
    <property type="entry name" value="Integrase_catalytic"/>
</dbReference>
<protein>
    <submittedName>
        <fullName evidence="3">Integrase</fullName>
    </submittedName>
</protein>
<feature type="domain" description="Tyr recombinase" evidence="2">
    <location>
        <begin position="128"/>
        <end position="309"/>
    </location>
</feature>
<dbReference type="EMBL" id="LT719092">
    <property type="protein sequence ID" value="SJK85031.1"/>
    <property type="molecule type" value="Genomic_DNA"/>
</dbReference>
<dbReference type="PANTHER" id="PTHR30349">
    <property type="entry name" value="PHAGE INTEGRASE-RELATED"/>
    <property type="match status" value="1"/>
</dbReference>
<dbReference type="CDD" id="cd00397">
    <property type="entry name" value="DNA_BRE_C"/>
    <property type="match status" value="1"/>
</dbReference>
<evidence type="ECO:0000259" key="2">
    <source>
        <dbReference type="PROSITE" id="PS51898"/>
    </source>
</evidence>
<dbReference type="SUPFAM" id="SSF56349">
    <property type="entry name" value="DNA breaking-rejoining enzymes"/>
    <property type="match status" value="1"/>
</dbReference>
<dbReference type="AlphaFoldDB" id="A0A1R4A7T4"/>
<keyword evidence="1" id="KW-0233">DNA recombination</keyword>
<dbReference type="Proteomes" id="UP000187822">
    <property type="component" value="Chromosome I"/>
</dbReference>
<name>A0A1R4A7T4_9ARCH</name>
<evidence type="ECO:0000256" key="1">
    <source>
        <dbReference type="ARBA" id="ARBA00023172"/>
    </source>
</evidence>
<reference evidence="4" key="1">
    <citation type="submission" date="2016-06" db="EMBL/GenBank/DDBJ databases">
        <authorList>
            <person name="Toshchakov V.S."/>
        </authorList>
    </citation>
    <scope>NUCLEOTIDE SEQUENCE [LARGE SCALE GENOMIC DNA]</scope>
    <source>
        <strain>PM4 (JCM 30641</strain>
        <strain evidence="4">\VKM B-2940)</strain>
    </source>
</reference>
<evidence type="ECO:0000313" key="3">
    <source>
        <dbReference type="EMBL" id="SJK85031.1"/>
    </source>
</evidence>
<accession>A0A1R4A7T4</accession>
<dbReference type="InterPro" id="IPR013762">
    <property type="entry name" value="Integrase-like_cat_sf"/>
</dbReference>
<dbReference type="GO" id="GO:0003677">
    <property type="term" value="F:DNA binding"/>
    <property type="evidence" value="ECO:0007669"/>
    <property type="project" value="InterPro"/>
</dbReference>
<dbReference type="PROSITE" id="PS51898">
    <property type="entry name" value="TYR_RECOMBINASE"/>
    <property type="match status" value="1"/>
</dbReference>
<dbReference type="RefSeq" id="WP_077076369.1">
    <property type="nucleotide sequence ID" value="NZ_LT719092.1"/>
</dbReference>
<evidence type="ECO:0000313" key="4">
    <source>
        <dbReference type="Proteomes" id="UP000187822"/>
    </source>
</evidence>